<evidence type="ECO:0000313" key="2">
    <source>
        <dbReference type="EMBL" id="TKJ37609.1"/>
    </source>
</evidence>
<dbReference type="InterPro" id="IPR023404">
    <property type="entry name" value="rSAM_horseshoe"/>
</dbReference>
<accession>A0A532URP3</accession>
<dbReference type="SFLD" id="SFLDG01082">
    <property type="entry name" value="B12-binding_domain_containing"/>
    <property type="match status" value="1"/>
</dbReference>
<comment type="caution">
    <text evidence="2">The sequence shown here is derived from an EMBL/GenBank/DDBJ whole genome shotgun (WGS) entry which is preliminary data.</text>
</comment>
<dbReference type="InterPro" id="IPR023862">
    <property type="entry name" value="CHP03960_rSAM"/>
</dbReference>
<dbReference type="Proteomes" id="UP000319619">
    <property type="component" value="Unassembled WGS sequence"/>
</dbReference>
<feature type="domain" description="Radical SAM core" evidence="1">
    <location>
        <begin position="256"/>
        <end position="488"/>
    </location>
</feature>
<dbReference type="InterPro" id="IPR018768">
    <property type="entry name" value="DUF2344"/>
</dbReference>
<evidence type="ECO:0000259" key="1">
    <source>
        <dbReference type="PROSITE" id="PS51918"/>
    </source>
</evidence>
<dbReference type="InterPro" id="IPR006638">
    <property type="entry name" value="Elp3/MiaA/NifB-like_rSAM"/>
</dbReference>
<dbReference type="AlphaFoldDB" id="A0A532URP3"/>
<dbReference type="SMART" id="SM00729">
    <property type="entry name" value="Elp3"/>
    <property type="match status" value="1"/>
</dbReference>
<dbReference type="Gene3D" id="3.80.30.20">
    <property type="entry name" value="tm_1862 like domain"/>
    <property type="match status" value="1"/>
</dbReference>
<dbReference type="PANTHER" id="PTHR42731">
    <property type="entry name" value="SLL1084 PROTEIN"/>
    <property type="match status" value="1"/>
</dbReference>
<dbReference type="NCBIfam" id="TIGR03936">
    <property type="entry name" value="sam_1_link_chp"/>
    <property type="match status" value="1"/>
</dbReference>
<dbReference type="NCBIfam" id="TIGR03960">
    <property type="entry name" value="rSAM_fuse_unch"/>
    <property type="match status" value="1"/>
</dbReference>
<dbReference type="CDD" id="cd01335">
    <property type="entry name" value="Radical_SAM"/>
    <property type="match status" value="1"/>
</dbReference>
<gene>
    <name evidence="2" type="ORF">CEE37_13940</name>
</gene>
<dbReference type="SFLD" id="SFLDS00029">
    <property type="entry name" value="Radical_SAM"/>
    <property type="match status" value="1"/>
</dbReference>
<sequence length="867" mass="97646">MTLSFKRLKREFLPFVEKPGRYIGGEIGLPILEDSPDLRVALAFPDTYELGMSYTGLRILYHSANQLPGVACERVFIPWFDAALRLKAKDIPLFTLETRTPLRQLDLIGINLQYELHTTNILGLLDLSGIPLRATQRTEEDPIILGGGPIACYPESLAPFFDAIAIGDGDDVFREIIEALKREKKRGANRQNRIRALGDIPGVYLPGYYEPQYSKGGEYKGLRSLDSELPNRICTRITQDLIPEYYPQNPIVPLIDITHNRLIVEIARGCTRGCRFCGTGMTKRPVRERTVSKIFKEVERGLKATGYSEVSLLSLSTADYSHLGQLLDTLQPLLDTRRVALSFPSLRPDMFTPQMADRAASESRTGLTFAPEAATERLRKVINKETSDEALLKAAHIASERGWKLLKLYFMIGLPTETDEDIFSMVDLIRESEGIVRSHGGHKINVSISPFSPKPHTPFEREGQLPSEEIRRRLSILKTGLRRNRLVKLEFRSPNVSLMETVIARGDRRAADAIQVRYEGGGLFDAWTDGFSFTGWNKAFAEAGLDPSEIASVIQPDSPLPWDHIDVGITSDFRQSEMSAASVPEFTPDCRQDGCNFCGLQEFENVPCPDVQRIPLEIPQNAIQVKQTEEFHRYRLSFCRDDSVRYLSHLDIIGILKRALNRLEEPLEYTQGYKPHLKTTSSPPLPLGMTSRLEYLDFGLGATWNTQLSERFQRAFPAGMRIVSVEIIPPGSNNIGALNVFLYEAKPDDGIVTPEFERSLTDLIANDEIIIERTGKRGTRSFDARPGIWRLEVKDHSILIGIKNTTGPTVRVDEILKYIATHGESKTPALHQEIAAFWEVERIGMWWESDGRHVSPSEQLKIAEINV</sequence>
<dbReference type="Pfam" id="PF10105">
    <property type="entry name" value="DUF2344"/>
    <property type="match status" value="1"/>
</dbReference>
<dbReference type="Pfam" id="PF04055">
    <property type="entry name" value="Radical_SAM"/>
    <property type="match status" value="1"/>
</dbReference>
<dbReference type="InterPro" id="IPR058240">
    <property type="entry name" value="rSAM_sf"/>
</dbReference>
<name>A0A532URP3_UNCL8</name>
<evidence type="ECO:0000313" key="3">
    <source>
        <dbReference type="Proteomes" id="UP000319619"/>
    </source>
</evidence>
<dbReference type="SUPFAM" id="SSF102114">
    <property type="entry name" value="Radical SAM enzymes"/>
    <property type="match status" value="1"/>
</dbReference>
<dbReference type="InterPro" id="IPR007197">
    <property type="entry name" value="rSAM"/>
</dbReference>
<protein>
    <submittedName>
        <fullName evidence="2">B12-binding domain-containing radical SAM protein</fullName>
    </submittedName>
</protein>
<dbReference type="PANTHER" id="PTHR42731:SF1">
    <property type="entry name" value="RADICAL SAM DOMAIN PROTEIN"/>
    <property type="match status" value="1"/>
</dbReference>
<dbReference type="Pfam" id="PF19864">
    <property type="entry name" value="Radical_SAM_N2"/>
    <property type="match status" value="1"/>
</dbReference>
<dbReference type="InterPro" id="IPR045784">
    <property type="entry name" value="Radical_SAM_N2"/>
</dbReference>
<dbReference type="PROSITE" id="PS51918">
    <property type="entry name" value="RADICAL_SAM"/>
    <property type="match status" value="1"/>
</dbReference>
<organism evidence="2 3">
    <name type="scientific">candidate division LCP-89 bacterium B3_LCP</name>
    <dbReference type="NCBI Taxonomy" id="2012998"/>
    <lineage>
        <taxon>Bacteria</taxon>
        <taxon>Pseudomonadati</taxon>
        <taxon>Bacteria division LCP-89</taxon>
    </lineage>
</organism>
<reference evidence="2 3" key="1">
    <citation type="submission" date="2017-06" db="EMBL/GenBank/DDBJ databases">
        <title>Novel microbial phyla capable of carbon fixation and sulfur reduction in deep-sea sediments.</title>
        <authorList>
            <person name="Huang J."/>
            <person name="Baker B."/>
            <person name="Wang Y."/>
        </authorList>
    </citation>
    <scope>NUCLEOTIDE SEQUENCE [LARGE SCALE GENOMIC DNA]</scope>
    <source>
        <strain evidence="2">B3_LCP</strain>
    </source>
</reference>
<dbReference type="EMBL" id="NJBN01000012">
    <property type="protein sequence ID" value="TKJ37609.1"/>
    <property type="molecule type" value="Genomic_DNA"/>
</dbReference>
<dbReference type="GO" id="GO:0003824">
    <property type="term" value="F:catalytic activity"/>
    <property type="evidence" value="ECO:0007669"/>
    <property type="project" value="InterPro"/>
</dbReference>
<proteinExistence type="predicted"/>
<dbReference type="GO" id="GO:0051536">
    <property type="term" value="F:iron-sulfur cluster binding"/>
    <property type="evidence" value="ECO:0007669"/>
    <property type="project" value="InterPro"/>
</dbReference>